<dbReference type="AlphaFoldDB" id="A0A2N0D1N5"/>
<accession>A0A2N0D1N5</accession>
<protein>
    <recommendedName>
        <fullName evidence="3">Class I SAM-dependent methyltransferase</fullName>
    </recommendedName>
</protein>
<dbReference type="Pfam" id="PF13578">
    <property type="entry name" value="Methyltransf_24"/>
    <property type="match status" value="1"/>
</dbReference>
<reference evidence="1 2" key="2">
    <citation type="submission" date="2017-12" db="EMBL/GenBank/DDBJ databases">
        <title>Genome sequence of Rhizobium sullae HCNT1 isolated from Sulla coronaria nodules and featuring peculiar denitrification phenotypes.</title>
        <authorList>
            <person name="De Diego-Diaz B."/>
            <person name="Treu L."/>
            <person name="Campanaro S."/>
            <person name="Da Silva Duarte V."/>
            <person name="Basaglia M."/>
            <person name="Favaro L."/>
            <person name="Casella S."/>
            <person name="Squartini A."/>
        </authorList>
    </citation>
    <scope>NUCLEOTIDE SEQUENCE [LARGE SCALE GENOMIC DNA]</scope>
    <source>
        <strain evidence="1 2">HCNT1</strain>
    </source>
</reference>
<dbReference type="PANTHER" id="PTHR40036:SF1">
    <property type="entry name" value="MACROCIN O-METHYLTRANSFERASE"/>
    <property type="match status" value="1"/>
</dbReference>
<dbReference type="InterPro" id="IPR008884">
    <property type="entry name" value="TylF_MeTrfase"/>
</dbReference>
<sequence>MEQQNRNQLADTAKSEAVKVRRHPAIELVWQRAYGEAADFMQRYVATALLFNSRADLHKFAMRDLAAVGLILEFGVSQGASINGFADILRQRTDQRPVYGFDAFSGLSEDWVGHIYPKLERFDLKGNLPTVRDNVVLVQGWVDETLPDFLAAHPDPIAFLHIDTDTYGPARTILDLCRSRLREGSVVLFDELIGYPGWRVGEYKALMETLPQDSYEYLGFAGYEVMIRMKRSIG</sequence>
<dbReference type="EMBL" id="PIQN01000025">
    <property type="protein sequence ID" value="PKA39962.1"/>
    <property type="molecule type" value="Genomic_DNA"/>
</dbReference>
<dbReference type="Proteomes" id="UP000232164">
    <property type="component" value="Unassembled WGS sequence"/>
</dbReference>
<name>A0A2N0D1N5_RHISU</name>
<dbReference type="Gene3D" id="3.40.50.150">
    <property type="entry name" value="Vaccinia Virus protein VP39"/>
    <property type="match status" value="1"/>
</dbReference>
<dbReference type="PANTHER" id="PTHR40036">
    <property type="entry name" value="MACROCIN O-METHYLTRANSFERASE"/>
    <property type="match status" value="1"/>
</dbReference>
<organism evidence="1 2">
    <name type="scientific">Rhizobium sullae</name>
    <name type="common">Rhizobium hedysari</name>
    <dbReference type="NCBI Taxonomy" id="50338"/>
    <lineage>
        <taxon>Bacteria</taxon>
        <taxon>Pseudomonadati</taxon>
        <taxon>Pseudomonadota</taxon>
        <taxon>Alphaproteobacteria</taxon>
        <taxon>Hyphomicrobiales</taxon>
        <taxon>Rhizobiaceae</taxon>
        <taxon>Rhizobium/Agrobacterium group</taxon>
        <taxon>Rhizobium</taxon>
    </lineage>
</organism>
<evidence type="ECO:0008006" key="3">
    <source>
        <dbReference type="Google" id="ProtNLM"/>
    </source>
</evidence>
<evidence type="ECO:0000313" key="2">
    <source>
        <dbReference type="Proteomes" id="UP000232164"/>
    </source>
</evidence>
<evidence type="ECO:0000313" key="1">
    <source>
        <dbReference type="EMBL" id="PKA39962.1"/>
    </source>
</evidence>
<dbReference type="RefSeq" id="WP_100772892.1">
    <property type="nucleotide sequence ID" value="NZ_PIQN01000025.1"/>
</dbReference>
<dbReference type="SUPFAM" id="SSF53335">
    <property type="entry name" value="S-adenosyl-L-methionine-dependent methyltransferases"/>
    <property type="match status" value="1"/>
</dbReference>
<proteinExistence type="predicted"/>
<comment type="caution">
    <text evidence="1">The sequence shown here is derived from an EMBL/GenBank/DDBJ whole genome shotgun (WGS) entry which is preliminary data.</text>
</comment>
<dbReference type="InterPro" id="IPR029063">
    <property type="entry name" value="SAM-dependent_MTases_sf"/>
</dbReference>
<gene>
    <name evidence="1" type="ORF">CWR43_30320</name>
</gene>
<reference evidence="1 2" key="1">
    <citation type="submission" date="2017-11" db="EMBL/GenBank/DDBJ databases">
        <authorList>
            <person name="Han C.G."/>
        </authorList>
    </citation>
    <scope>NUCLEOTIDE SEQUENCE [LARGE SCALE GENOMIC DNA]</scope>
    <source>
        <strain evidence="1 2">HCNT1</strain>
    </source>
</reference>